<dbReference type="InterPro" id="IPR010982">
    <property type="entry name" value="Lambda_DNA-bd_dom_sf"/>
</dbReference>
<dbReference type="PANTHER" id="PTHR46558:SF3">
    <property type="entry name" value="TRANSCRIPTIONAL REGULATOR"/>
    <property type="match status" value="1"/>
</dbReference>
<reference evidence="4" key="1">
    <citation type="submission" date="2020-10" db="EMBL/GenBank/DDBJ databases">
        <authorList>
            <person name="Gilroy R."/>
        </authorList>
    </citation>
    <scope>NUCLEOTIDE SEQUENCE</scope>
    <source>
        <strain evidence="4">ChiBcec2-4451</strain>
    </source>
</reference>
<comment type="caution">
    <text evidence="4">The sequence shown here is derived from an EMBL/GenBank/DDBJ whole genome shotgun (WGS) entry which is preliminary data.</text>
</comment>
<keyword evidence="2" id="KW-1133">Transmembrane helix</keyword>
<feature type="transmembrane region" description="Helical" evidence="2">
    <location>
        <begin position="84"/>
        <end position="102"/>
    </location>
</feature>
<dbReference type="Proteomes" id="UP000886723">
    <property type="component" value="Unassembled WGS sequence"/>
</dbReference>
<dbReference type="CDD" id="cd00093">
    <property type="entry name" value="HTH_XRE"/>
    <property type="match status" value="1"/>
</dbReference>
<evidence type="ECO:0000256" key="1">
    <source>
        <dbReference type="ARBA" id="ARBA00023125"/>
    </source>
</evidence>
<accession>A0A9D1NXI8</accession>
<reference evidence="4" key="2">
    <citation type="journal article" date="2021" name="PeerJ">
        <title>Extensive microbial diversity within the chicken gut microbiome revealed by metagenomics and culture.</title>
        <authorList>
            <person name="Gilroy R."/>
            <person name="Ravi A."/>
            <person name="Getino M."/>
            <person name="Pursley I."/>
            <person name="Horton D.L."/>
            <person name="Alikhan N.F."/>
            <person name="Baker D."/>
            <person name="Gharbi K."/>
            <person name="Hall N."/>
            <person name="Watson M."/>
            <person name="Adriaenssens E.M."/>
            <person name="Foster-Nyarko E."/>
            <person name="Jarju S."/>
            <person name="Secka A."/>
            <person name="Antonio M."/>
            <person name="Oren A."/>
            <person name="Chaudhuri R.R."/>
            <person name="La Ragione R."/>
            <person name="Hildebrand F."/>
            <person name="Pallen M.J."/>
        </authorList>
    </citation>
    <scope>NUCLEOTIDE SEQUENCE</scope>
    <source>
        <strain evidence="4">ChiBcec2-4451</strain>
    </source>
</reference>
<dbReference type="PANTHER" id="PTHR46558">
    <property type="entry name" value="TRACRIPTIONAL REGULATORY PROTEIN-RELATED-RELATED"/>
    <property type="match status" value="1"/>
</dbReference>
<proteinExistence type="predicted"/>
<organism evidence="4 5">
    <name type="scientific">Candidatus Pullilachnospira stercoravium</name>
    <dbReference type="NCBI Taxonomy" id="2840913"/>
    <lineage>
        <taxon>Bacteria</taxon>
        <taxon>Bacillati</taxon>
        <taxon>Bacillota</taxon>
        <taxon>Clostridia</taxon>
        <taxon>Lachnospirales</taxon>
        <taxon>Lachnospiraceae</taxon>
        <taxon>Lachnospiraceae incertae sedis</taxon>
        <taxon>Candidatus Pullilachnospira</taxon>
    </lineage>
</organism>
<evidence type="ECO:0000313" key="5">
    <source>
        <dbReference type="Proteomes" id="UP000886723"/>
    </source>
</evidence>
<evidence type="ECO:0000259" key="3">
    <source>
        <dbReference type="PROSITE" id="PS50943"/>
    </source>
</evidence>
<feature type="transmembrane region" description="Helical" evidence="2">
    <location>
        <begin position="108"/>
        <end position="129"/>
    </location>
</feature>
<dbReference type="Gene3D" id="1.10.260.40">
    <property type="entry name" value="lambda repressor-like DNA-binding domains"/>
    <property type="match status" value="1"/>
</dbReference>
<dbReference type="EMBL" id="DVON01000266">
    <property type="protein sequence ID" value="HIV13925.1"/>
    <property type="molecule type" value="Genomic_DNA"/>
</dbReference>
<sequence>MTQLELAQKLQVTDKAVSRWERGKGFPDISMLIPLSEALEITVTELMRSEKMEKREEHFSREEVESMMADMAEMEGKNRRENRIIAGIANPVVILVTLAAVLSGRTSLLVGLMLGCAVALIIIGICMSAMDQKNRDSRRAYGLLMLLGTGGTFLFLYLLGIDSSLLLGALFLLFCVMVGVMSR</sequence>
<protein>
    <submittedName>
        <fullName evidence="4">Helix-turn-helix transcriptional regulator</fullName>
    </submittedName>
</protein>
<dbReference type="SUPFAM" id="SSF47413">
    <property type="entry name" value="lambda repressor-like DNA-binding domains"/>
    <property type="match status" value="1"/>
</dbReference>
<dbReference type="InterPro" id="IPR001387">
    <property type="entry name" value="Cro/C1-type_HTH"/>
</dbReference>
<dbReference type="GO" id="GO:0003677">
    <property type="term" value="F:DNA binding"/>
    <property type="evidence" value="ECO:0007669"/>
    <property type="project" value="UniProtKB-KW"/>
</dbReference>
<keyword evidence="2" id="KW-0472">Membrane</keyword>
<feature type="domain" description="HTH cro/C1-type" evidence="3">
    <location>
        <begin position="1"/>
        <end position="46"/>
    </location>
</feature>
<evidence type="ECO:0000256" key="2">
    <source>
        <dbReference type="SAM" id="Phobius"/>
    </source>
</evidence>
<dbReference type="PROSITE" id="PS50943">
    <property type="entry name" value="HTH_CROC1"/>
    <property type="match status" value="1"/>
</dbReference>
<gene>
    <name evidence="4" type="ORF">IAA63_12425</name>
</gene>
<keyword evidence="1" id="KW-0238">DNA-binding</keyword>
<feature type="transmembrane region" description="Helical" evidence="2">
    <location>
        <begin position="165"/>
        <end position="182"/>
    </location>
</feature>
<dbReference type="AlphaFoldDB" id="A0A9D1NXI8"/>
<dbReference type="Pfam" id="PF01381">
    <property type="entry name" value="HTH_3"/>
    <property type="match status" value="1"/>
</dbReference>
<keyword evidence="2" id="KW-0812">Transmembrane</keyword>
<evidence type="ECO:0000313" key="4">
    <source>
        <dbReference type="EMBL" id="HIV13925.1"/>
    </source>
</evidence>
<name>A0A9D1NXI8_9FIRM</name>
<feature type="transmembrane region" description="Helical" evidence="2">
    <location>
        <begin position="141"/>
        <end position="159"/>
    </location>
</feature>